<dbReference type="Gene3D" id="3.30.450.380">
    <property type="match status" value="1"/>
</dbReference>
<dbReference type="InterPro" id="IPR027417">
    <property type="entry name" value="P-loop_NTPase"/>
</dbReference>
<dbReference type="Gene3D" id="3.40.50.300">
    <property type="entry name" value="P-loop containing nucleotide triphosphate hydrolases"/>
    <property type="match status" value="1"/>
</dbReference>
<evidence type="ECO:0000256" key="1">
    <source>
        <dbReference type="ARBA" id="ARBA00006611"/>
    </source>
</evidence>
<dbReference type="CDD" id="cd01130">
    <property type="entry name" value="VirB11-like_ATPase"/>
    <property type="match status" value="1"/>
</dbReference>
<comment type="similarity">
    <text evidence="1">Belongs to the GSP E family.</text>
</comment>
<dbReference type="InterPro" id="IPR056570">
    <property type="entry name" value="PilB3-like_N"/>
</dbReference>
<feature type="domain" description="PilB3-like N-terminal" evidence="4">
    <location>
        <begin position="29"/>
        <end position="76"/>
    </location>
</feature>
<dbReference type="InterPro" id="IPR001482">
    <property type="entry name" value="T2SS/T4SS_dom"/>
</dbReference>
<dbReference type="Pfam" id="PF00437">
    <property type="entry name" value="T2SSE"/>
    <property type="match status" value="1"/>
</dbReference>
<organism evidence="5 6">
    <name type="scientific">Methermicoccus shengliensis</name>
    <dbReference type="NCBI Taxonomy" id="660064"/>
    <lineage>
        <taxon>Archaea</taxon>
        <taxon>Methanobacteriati</taxon>
        <taxon>Methanobacteriota</taxon>
        <taxon>Stenosarchaea group</taxon>
        <taxon>Methanomicrobia</taxon>
        <taxon>Methanosarcinales</taxon>
        <taxon>Methermicoccaceae</taxon>
        <taxon>Methermicoccus</taxon>
    </lineage>
</organism>
<dbReference type="GO" id="GO:0016887">
    <property type="term" value="F:ATP hydrolysis activity"/>
    <property type="evidence" value="ECO:0007669"/>
    <property type="project" value="InterPro"/>
</dbReference>
<dbReference type="Pfam" id="PF23989">
    <property type="entry name" value="PilB3_C"/>
    <property type="match status" value="1"/>
</dbReference>
<dbReference type="PANTHER" id="PTHR30486:SF6">
    <property type="entry name" value="TYPE IV PILUS RETRACTATION ATPASE PILT"/>
    <property type="match status" value="1"/>
</dbReference>
<feature type="domain" description="Bacterial type II secretion system protein E" evidence="2">
    <location>
        <begin position="205"/>
        <end position="451"/>
    </location>
</feature>
<sequence>MRLPLRRLRALREATQVRSTSGDEGPSKEEDIRLLTPRVPEGFVEIERYWIEEPYSMVQILLNERTKVKKYCLLEPPMSPFEYTLLERLFNDLQELVGKEEVGESIEEREEFLERKVRDLLRWYGLDVDERGMLKLLYYLKRNFLREGKITALLKDDYIEDISCTAPNSPIFLYHRVHHSIETNISFEEEELDAFVMRLCQRSGRHISYAKPLVDATMPDGSRLQATLGRVVTSRGSSFTIRRFREEPITPVHLMKYGTVSPDILVYLWLAIENKKSLIFLGGTATGKTSILNAVSLFIPPTAKIVSIEDTREVRLHHPNWIASVTKEGIKGEGTVTMFDLLKAALRQRPEYILVGEVRGVEAITLFQAMSTGHATYSTMHADSVQSAINRLESDPINLPHIMLDALHGFCIQQIVYKGDERLRRTKVLVELTGIDPHMGRIRINEVFRWNPYDDSFEMSSPEMYRIIMRERGWSEGELKRELSDRKALLTALLERDVRDYRVLSEVFHRYYLDKERVMSTYVEHEEHEE</sequence>
<comment type="caution">
    <text evidence="5">The sequence shown here is derived from an EMBL/GenBank/DDBJ whole genome shotgun (WGS) entry which is preliminary data.</text>
</comment>
<evidence type="ECO:0000259" key="4">
    <source>
        <dbReference type="Pfam" id="PF23990"/>
    </source>
</evidence>
<accession>A0A832RX50</accession>
<dbReference type="EMBL" id="DUIH01000011">
    <property type="protein sequence ID" value="HIH69627.1"/>
    <property type="molecule type" value="Genomic_DNA"/>
</dbReference>
<protein>
    <submittedName>
        <fullName evidence="5">Type II/IV secretion system ATPase subunit</fullName>
    </submittedName>
</protein>
<evidence type="ECO:0000259" key="2">
    <source>
        <dbReference type="Pfam" id="PF00437"/>
    </source>
</evidence>
<feature type="non-terminal residue" evidence="5">
    <location>
        <position position="530"/>
    </location>
</feature>
<evidence type="ECO:0000259" key="3">
    <source>
        <dbReference type="Pfam" id="PF23989"/>
    </source>
</evidence>
<feature type="domain" description="PilB3-like C-terminal" evidence="3">
    <location>
        <begin position="457"/>
        <end position="526"/>
    </location>
</feature>
<name>A0A832RX50_9EURY</name>
<proteinExistence type="inferred from homology"/>
<dbReference type="SUPFAM" id="SSF52540">
    <property type="entry name" value="P-loop containing nucleoside triphosphate hydrolases"/>
    <property type="match status" value="1"/>
</dbReference>
<dbReference type="InterPro" id="IPR050921">
    <property type="entry name" value="T4SS_GSP_E_ATPase"/>
</dbReference>
<dbReference type="PANTHER" id="PTHR30486">
    <property type="entry name" value="TWITCHING MOTILITY PROTEIN PILT"/>
    <property type="match status" value="1"/>
</dbReference>
<evidence type="ECO:0000313" key="5">
    <source>
        <dbReference type="EMBL" id="HIH69627.1"/>
    </source>
</evidence>
<evidence type="ECO:0000313" key="6">
    <source>
        <dbReference type="Proteomes" id="UP000600363"/>
    </source>
</evidence>
<dbReference type="AlphaFoldDB" id="A0A832RX50"/>
<dbReference type="InterPro" id="IPR056571">
    <property type="entry name" value="PilB3-like_C"/>
</dbReference>
<reference evidence="5" key="1">
    <citation type="journal article" date="2020" name="bioRxiv">
        <title>A rank-normalized archaeal taxonomy based on genome phylogeny resolves widespread incomplete and uneven classifications.</title>
        <authorList>
            <person name="Rinke C."/>
            <person name="Chuvochina M."/>
            <person name="Mussig A.J."/>
            <person name="Chaumeil P.-A."/>
            <person name="Waite D.W."/>
            <person name="Whitman W.B."/>
            <person name="Parks D.H."/>
            <person name="Hugenholtz P."/>
        </authorList>
    </citation>
    <scope>NUCLEOTIDE SEQUENCE</scope>
    <source>
        <strain evidence="5">UBA12518</strain>
    </source>
</reference>
<dbReference type="Proteomes" id="UP000600363">
    <property type="component" value="Unassembled WGS sequence"/>
</dbReference>
<dbReference type="Pfam" id="PF23990">
    <property type="entry name" value="PilB3_N"/>
    <property type="match status" value="1"/>
</dbReference>
<gene>
    <name evidence="5" type="ORF">HA299_03280</name>
</gene>
<dbReference type="RefSeq" id="WP_276624315.1">
    <property type="nucleotide sequence ID" value="NZ_DUIH01000011.1"/>
</dbReference>